<evidence type="ECO:0000256" key="1">
    <source>
        <dbReference type="SAM" id="SignalP"/>
    </source>
</evidence>
<evidence type="ECO:0000313" key="3">
    <source>
        <dbReference type="Proteomes" id="UP000253345"/>
    </source>
</evidence>
<keyword evidence="1" id="KW-0732">Signal</keyword>
<dbReference type="OrthoDB" id="7778024at2"/>
<comment type="caution">
    <text evidence="2">The sequence shown here is derived from an EMBL/GenBank/DDBJ whole genome shotgun (WGS) entry which is preliminary data.</text>
</comment>
<organism evidence="2 3">
    <name type="scientific">Paracoccus lutimaris</name>
    <dbReference type="NCBI Taxonomy" id="1490030"/>
    <lineage>
        <taxon>Bacteria</taxon>
        <taxon>Pseudomonadati</taxon>
        <taxon>Pseudomonadota</taxon>
        <taxon>Alphaproteobacteria</taxon>
        <taxon>Rhodobacterales</taxon>
        <taxon>Paracoccaceae</taxon>
        <taxon>Paracoccus</taxon>
    </lineage>
</organism>
<dbReference type="AlphaFoldDB" id="A0A368Z5C6"/>
<protein>
    <recommendedName>
        <fullName evidence="4">Lipoprotein</fullName>
    </recommendedName>
</protein>
<sequence length="149" mass="15767">MTATRPVLALAATTVLAIAACSAVETLTAPLVPQNTPGPMAQDNALNGVYNLLRSECGQAASDKSLVVDGRKFLFPRENCTVVRSERQPSQTRVTLSCEGDSGSAGNRVIDLQTRSDGTLRVTEDSLTLTYFLCMKAPASTDSLVGQTM</sequence>
<keyword evidence="3" id="KW-1185">Reference proteome</keyword>
<dbReference type="PROSITE" id="PS51257">
    <property type="entry name" value="PROKAR_LIPOPROTEIN"/>
    <property type="match status" value="1"/>
</dbReference>
<dbReference type="RefSeq" id="WP_114348379.1">
    <property type="nucleotide sequence ID" value="NZ_QPJL01000004.1"/>
</dbReference>
<evidence type="ECO:0000313" key="2">
    <source>
        <dbReference type="EMBL" id="RCW86666.1"/>
    </source>
</evidence>
<proteinExistence type="predicted"/>
<dbReference type="EMBL" id="QPJL01000004">
    <property type="protein sequence ID" value="RCW86666.1"/>
    <property type="molecule type" value="Genomic_DNA"/>
</dbReference>
<dbReference type="Proteomes" id="UP000253345">
    <property type="component" value="Unassembled WGS sequence"/>
</dbReference>
<feature type="signal peptide" evidence="1">
    <location>
        <begin position="1"/>
        <end position="19"/>
    </location>
</feature>
<reference evidence="2 3" key="1">
    <citation type="submission" date="2018-07" db="EMBL/GenBank/DDBJ databases">
        <title>Genomic Encyclopedia of Type Strains, Phase III (KMG-III): the genomes of soil and plant-associated and newly described type strains.</title>
        <authorList>
            <person name="Whitman W."/>
        </authorList>
    </citation>
    <scope>NUCLEOTIDE SEQUENCE [LARGE SCALE GENOMIC DNA]</scope>
    <source>
        <strain evidence="2 3">CECT 8525</strain>
    </source>
</reference>
<name>A0A368Z5C6_9RHOB</name>
<evidence type="ECO:0008006" key="4">
    <source>
        <dbReference type="Google" id="ProtNLM"/>
    </source>
</evidence>
<feature type="chain" id="PRO_5016787287" description="Lipoprotein" evidence="1">
    <location>
        <begin position="20"/>
        <end position="149"/>
    </location>
</feature>
<gene>
    <name evidence="2" type="ORF">DFP89_10452</name>
</gene>
<accession>A0A368Z5C6</accession>